<protein>
    <recommendedName>
        <fullName evidence="3">N-acetyltransferase domain-containing protein</fullName>
    </recommendedName>
</protein>
<dbReference type="RefSeq" id="WP_200341895.1">
    <property type="nucleotide sequence ID" value="NZ_NRRL01000052.1"/>
</dbReference>
<accession>A0ABS1DI94</accession>
<evidence type="ECO:0008006" key="3">
    <source>
        <dbReference type="Google" id="ProtNLM"/>
    </source>
</evidence>
<reference evidence="1 2" key="1">
    <citation type="journal article" date="2020" name="Microorganisms">
        <title>Osmotic Adaptation and Compatible Solute Biosynthesis of Phototrophic Bacteria as Revealed from Genome Analyses.</title>
        <authorList>
            <person name="Imhoff J.F."/>
            <person name="Rahn T."/>
            <person name="Kunzel S."/>
            <person name="Keller A."/>
            <person name="Neulinger S.C."/>
        </authorList>
    </citation>
    <scope>NUCLEOTIDE SEQUENCE [LARGE SCALE GENOMIC DNA]</scope>
    <source>
        <strain evidence="1 2">DSM 9895</strain>
    </source>
</reference>
<keyword evidence="2" id="KW-1185">Reference proteome</keyword>
<dbReference type="EMBL" id="NRRL01000052">
    <property type="protein sequence ID" value="MBK1669559.1"/>
    <property type="molecule type" value="Genomic_DNA"/>
</dbReference>
<dbReference type="Proteomes" id="UP001296873">
    <property type="component" value="Unassembled WGS sequence"/>
</dbReference>
<gene>
    <name evidence="1" type="ORF">CKO28_16085</name>
</gene>
<evidence type="ECO:0000313" key="1">
    <source>
        <dbReference type="EMBL" id="MBK1669559.1"/>
    </source>
</evidence>
<sequence>MTKTTYRLSDLWSRKASRGPGLRYSRSAAECVLGRFLTGWRHGEEVAIVPVSKASELSGVRRSFAGVGDPDAACEDLGIVIRTGDGGAEAVTGVSLGADEDPIGALRFDRRLVQDADLPGGTVTLDLEIDINRVYVAPRYRGLGHGALLGVSAARTVLSDVRTLLDAAADAADRLDLCVAVAGECTCQADDRIVWHFVRTLRHGLEMLEPVHTAWLADLRVSLDEVMFNAGGAEIGPNNGLRAA</sequence>
<comment type="caution">
    <text evidence="1">The sequence shown here is derived from an EMBL/GenBank/DDBJ whole genome shotgun (WGS) entry which is preliminary data.</text>
</comment>
<proteinExistence type="predicted"/>
<name>A0ABS1DI94_9PROT</name>
<evidence type="ECO:0000313" key="2">
    <source>
        <dbReference type="Proteomes" id="UP001296873"/>
    </source>
</evidence>
<organism evidence="1 2">
    <name type="scientific">Rhodovibrio sodomensis</name>
    <dbReference type="NCBI Taxonomy" id="1088"/>
    <lineage>
        <taxon>Bacteria</taxon>
        <taxon>Pseudomonadati</taxon>
        <taxon>Pseudomonadota</taxon>
        <taxon>Alphaproteobacteria</taxon>
        <taxon>Rhodospirillales</taxon>
        <taxon>Rhodovibrionaceae</taxon>
        <taxon>Rhodovibrio</taxon>
    </lineage>
</organism>